<dbReference type="InParanoid" id="E8R5B3"/>
<feature type="domain" description="Periplasmic binding protein" evidence="3">
    <location>
        <begin position="69"/>
        <end position="332"/>
    </location>
</feature>
<dbReference type="CDD" id="cd06314">
    <property type="entry name" value="PBP1_tmGBP"/>
    <property type="match status" value="1"/>
</dbReference>
<dbReference type="Gene3D" id="3.40.50.2300">
    <property type="match status" value="2"/>
</dbReference>
<dbReference type="GO" id="GO:0030246">
    <property type="term" value="F:carbohydrate binding"/>
    <property type="evidence" value="ECO:0007669"/>
    <property type="project" value="TreeGrafter"/>
</dbReference>
<organism evidence="4 5">
    <name type="scientific">Isosphaera pallida (strain ATCC 43644 / DSM 9630 / IS1B)</name>
    <dbReference type="NCBI Taxonomy" id="575540"/>
    <lineage>
        <taxon>Bacteria</taxon>
        <taxon>Pseudomonadati</taxon>
        <taxon>Planctomycetota</taxon>
        <taxon>Planctomycetia</taxon>
        <taxon>Isosphaerales</taxon>
        <taxon>Isosphaeraceae</taxon>
        <taxon>Isosphaera</taxon>
    </lineage>
</organism>
<dbReference type="InterPro" id="IPR025997">
    <property type="entry name" value="SBP_2_dom"/>
</dbReference>
<dbReference type="EMBL" id="CP002353">
    <property type="protein sequence ID" value="ADV63866.1"/>
    <property type="molecule type" value="Genomic_DNA"/>
</dbReference>
<dbReference type="Pfam" id="PF13407">
    <property type="entry name" value="Peripla_BP_4"/>
    <property type="match status" value="1"/>
</dbReference>
<reference key="1">
    <citation type="submission" date="2010-11" db="EMBL/GenBank/DDBJ databases">
        <title>The complete sequence of chromosome of Isophaera pallida ATCC 43644.</title>
        <authorList>
            <consortium name="US DOE Joint Genome Institute (JGI-PGF)"/>
            <person name="Lucas S."/>
            <person name="Copeland A."/>
            <person name="Lapidus A."/>
            <person name="Bruce D."/>
            <person name="Goodwin L."/>
            <person name="Pitluck S."/>
            <person name="Kyrpides N."/>
            <person name="Mavromatis K."/>
            <person name="Pagani I."/>
            <person name="Ivanova N."/>
            <person name="Saunders E."/>
            <person name="Brettin T."/>
            <person name="Detter J.C."/>
            <person name="Han C."/>
            <person name="Tapia R."/>
            <person name="Land M."/>
            <person name="Hauser L."/>
            <person name="Markowitz V."/>
            <person name="Cheng J.-F."/>
            <person name="Hugenholtz P."/>
            <person name="Woyke T."/>
            <person name="Wu D."/>
            <person name="Eisen J.A."/>
        </authorList>
    </citation>
    <scope>NUCLEOTIDE SEQUENCE</scope>
    <source>
        <strain>ATCC 43644</strain>
    </source>
</reference>
<dbReference type="Proteomes" id="UP000008631">
    <property type="component" value="Chromosome"/>
</dbReference>
<dbReference type="InterPro" id="IPR050555">
    <property type="entry name" value="Bact_Solute-Bind_Prot2"/>
</dbReference>
<comment type="similarity">
    <text evidence="2">Belongs to the bacterial solute-binding protein 2 family.</text>
</comment>
<dbReference type="HOGENOM" id="CLU_037628_3_3_0"/>
<gene>
    <name evidence="4" type="ordered locus">Isop_3304</name>
</gene>
<dbReference type="PANTHER" id="PTHR30036:SF7">
    <property type="entry name" value="ABC TRANSPORTER PERIPLASMIC-BINDING PROTEIN YPHF"/>
    <property type="match status" value="1"/>
</dbReference>
<dbReference type="GO" id="GO:0030288">
    <property type="term" value="C:outer membrane-bounded periplasmic space"/>
    <property type="evidence" value="ECO:0007669"/>
    <property type="project" value="TreeGrafter"/>
</dbReference>
<dbReference type="PANTHER" id="PTHR30036">
    <property type="entry name" value="D-XYLOSE-BINDING PERIPLASMIC PROTEIN"/>
    <property type="match status" value="1"/>
</dbReference>
<reference evidence="4 5" key="2">
    <citation type="journal article" date="2011" name="Stand. Genomic Sci.">
        <title>Complete genome sequence of Isosphaera pallida type strain (IS1B).</title>
        <authorList>
            <consortium name="US DOE Joint Genome Institute (JGI-PGF)"/>
            <person name="Goker M."/>
            <person name="Cleland D."/>
            <person name="Saunders E."/>
            <person name="Lapidus A."/>
            <person name="Nolan M."/>
            <person name="Lucas S."/>
            <person name="Hammon N."/>
            <person name="Deshpande S."/>
            <person name="Cheng J.F."/>
            <person name="Tapia R."/>
            <person name="Han C."/>
            <person name="Goodwin L."/>
            <person name="Pitluck S."/>
            <person name="Liolios K."/>
            <person name="Pagani I."/>
            <person name="Ivanova N."/>
            <person name="Mavromatis K."/>
            <person name="Pati A."/>
            <person name="Chen A."/>
            <person name="Palaniappan K."/>
            <person name="Land M."/>
            <person name="Hauser L."/>
            <person name="Chang Y.J."/>
            <person name="Jeffries C.D."/>
            <person name="Detter J.C."/>
            <person name="Beck B."/>
            <person name="Woyke T."/>
            <person name="Bristow J."/>
            <person name="Eisen J.A."/>
            <person name="Markowitz V."/>
            <person name="Hugenholtz P."/>
            <person name="Kyrpides N.C."/>
            <person name="Klenk H.P."/>
        </authorList>
    </citation>
    <scope>NUCLEOTIDE SEQUENCE [LARGE SCALE GENOMIC DNA]</scope>
    <source>
        <strain evidence="5">ATCC 43644 / DSM 9630 / IS1B</strain>
    </source>
</reference>
<comment type="subcellular location">
    <subcellularLocation>
        <location evidence="1">Cell envelope</location>
    </subcellularLocation>
</comment>
<evidence type="ECO:0000259" key="3">
    <source>
        <dbReference type="Pfam" id="PF13407"/>
    </source>
</evidence>
<dbReference type="FunCoup" id="E8R5B3">
    <property type="interactions" value="150"/>
</dbReference>
<dbReference type="AlphaFoldDB" id="E8R5B3"/>
<evidence type="ECO:0000256" key="1">
    <source>
        <dbReference type="ARBA" id="ARBA00004196"/>
    </source>
</evidence>
<evidence type="ECO:0000256" key="2">
    <source>
        <dbReference type="ARBA" id="ARBA00007639"/>
    </source>
</evidence>
<proteinExistence type="inferred from homology"/>
<keyword evidence="5" id="KW-1185">Reference proteome</keyword>
<name>E8R5B3_ISOPI</name>
<dbReference type="eggNOG" id="COG1879">
    <property type="taxonomic scope" value="Bacteria"/>
</dbReference>
<dbReference type="STRING" id="575540.Isop_3304"/>
<evidence type="ECO:0000313" key="5">
    <source>
        <dbReference type="Proteomes" id="UP000008631"/>
    </source>
</evidence>
<evidence type="ECO:0000313" key="4">
    <source>
        <dbReference type="EMBL" id="ADV63866.1"/>
    </source>
</evidence>
<sequence length="382" mass="40808">MAHVAPSPNTASTQPHAESVAGWSSRFAGVGRVALPAILSVILPLLGGTMGCGGGERVSSNLPKVAYVTNGIASFWNIAEVGAKDAGRDFGVEVSILMPPNGVADQQRMVQEALARGVKGVAISPIDPDNQGDLLKEIAANAKLVTQDSDAPNSPRLAYVGMDNYEAGRMCGRLVKEALPNGGDVMLFVGRLGQANARLRRQGVIDELLDRSPDPQRFDPPGQELKGERYTILDTRIDNFDFTQAKSLAQDALARYPNLGAMVGLFAYNPPKLLEAAREANRIGKVQIIAFDEDQDTLDGIAAGAIHGTIVQDPYRYGYESVRILAGLVKGDDSVLPEGGVLDIPARMIRRDQVEAFRNELTSKLERAKSAMAPAPDPLSTP</sequence>
<dbReference type="RefSeq" id="WP_013566154.1">
    <property type="nucleotide sequence ID" value="NC_014962.1"/>
</dbReference>
<dbReference type="KEGG" id="ipa:Isop_3304"/>
<dbReference type="InterPro" id="IPR028082">
    <property type="entry name" value="Peripla_BP_I"/>
</dbReference>
<protein>
    <submittedName>
        <fullName evidence="4">Monosaccharide ABC transporter substrate-binding protein, CUT2 family</fullName>
    </submittedName>
</protein>
<accession>E8R5B3</accession>
<dbReference type="SUPFAM" id="SSF53822">
    <property type="entry name" value="Periplasmic binding protein-like I"/>
    <property type="match status" value="1"/>
</dbReference>